<dbReference type="AlphaFoldDB" id="A0A8H6YU03"/>
<gene>
    <name evidence="2" type="ORF">MSAN_00972200</name>
</gene>
<evidence type="ECO:0000256" key="1">
    <source>
        <dbReference type="SAM" id="MobiDB-lite"/>
    </source>
</evidence>
<proteinExistence type="predicted"/>
<dbReference type="Proteomes" id="UP000623467">
    <property type="component" value="Unassembled WGS sequence"/>
</dbReference>
<reference evidence="2" key="1">
    <citation type="submission" date="2020-05" db="EMBL/GenBank/DDBJ databases">
        <title>Mycena genomes resolve the evolution of fungal bioluminescence.</title>
        <authorList>
            <person name="Tsai I.J."/>
        </authorList>
    </citation>
    <scope>NUCLEOTIDE SEQUENCE</scope>
    <source>
        <strain evidence="2">160909Yilan</strain>
    </source>
</reference>
<sequence>MVNELLNRANEEFLKELPCYALAQAYGTRAGTREQDLEMATVDYLMSLQLFSIGEPNEIAEVKNVRNLMLNTLKALCVTKGLLDADSGSLASGGEATNAREPDDFAPANSV</sequence>
<comment type="caution">
    <text evidence="2">The sequence shown here is derived from an EMBL/GenBank/DDBJ whole genome shotgun (WGS) entry which is preliminary data.</text>
</comment>
<name>A0A8H6YU03_9AGAR</name>
<feature type="region of interest" description="Disordered" evidence="1">
    <location>
        <begin position="90"/>
        <end position="111"/>
    </location>
</feature>
<protein>
    <submittedName>
        <fullName evidence="2">Uncharacterized protein</fullName>
    </submittedName>
</protein>
<evidence type="ECO:0000313" key="3">
    <source>
        <dbReference type="Proteomes" id="UP000623467"/>
    </source>
</evidence>
<dbReference type="EMBL" id="JACAZH010000006">
    <property type="protein sequence ID" value="KAF7367125.1"/>
    <property type="molecule type" value="Genomic_DNA"/>
</dbReference>
<accession>A0A8H6YU03</accession>
<organism evidence="2 3">
    <name type="scientific">Mycena sanguinolenta</name>
    <dbReference type="NCBI Taxonomy" id="230812"/>
    <lineage>
        <taxon>Eukaryota</taxon>
        <taxon>Fungi</taxon>
        <taxon>Dikarya</taxon>
        <taxon>Basidiomycota</taxon>
        <taxon>Agaricomycotina</taxon>
        <taxon>Agaricomycetes</taxon>
        <taxon>Agaricomycetidae</taxon>
        <taxon>Agaricales</taxon>
        <taxon>Marasmiineae</taxon>
        <taxon>Mycenaceae</taxon>
        <taxon>Mycena</taxon>
    </lineage>
</organism>
<evidence type="ECO:0000313" key="2">
    <source>
        <dbReference type="EMBL" id="KAF7367125.1"/>
    </source>
</evidence>
<keyword evidence="3" id="KW-1185">Reference proteome</keyword>